<dbReference type="RefSeq" id="WP_072911597.1">
    <property type="nucleotide sequence ID" value="NZ_FRDM01000001.1"/>
</dbReference>
<keyword evidence="1" id="KW-0812">Transmembrane</keyword>
<feature type="transmembrane region" description="Helical" evidence="1">
    <location>
        <begin position="111"/>
        <end position="132"/>
    </location>
</feature>
<reference evidence="3 4" key="1">
    <citation type="submission" date="2016-12" db="EMBL/GenBank/DDBJ databases">
        <authorList>
            <person name="Song W.-J."/>
            <person name="Kurnit D.M."/>
        </authorList>
    </citation>
    <scope>NUCLEOTIDE SEQUENCE [LARGE SCALE GENOMIC DNA]</scope>
    <source>
        <strain evidence="3 4">DSM 43162</strain>
    </source>
</reference>
<evidence type="ECO:0000256" key="2">
    <source>
        <dbReference type="SAM" id="SignalP"/>
    </source>
</evidence>
<feature type="signal peptide" evidence="2">
    <location>
        <begin position="1"/>
        <end position="26"/>
    </location>
</feature>
<name>A0A1M7RTW4_9ACTN</name>
<protein>
    <recommendedName>
        <fullName evidence="5">Tryptophan-associated transmembrane protein (Trp_oprn_chp)</fullName>
    </recommendedName>
</protein>
<sequence>MSVTHLIASATSATLALLGSAAPAAAHVVVQSTGAGVGAFTPGRSWSVVAVLLGLTGAIVGGLALARSPGRPGARSGRGGGVALVAGLAGAGVGGLVVAAADGGPGTGSGIVGGLLAVAVGLTAAVLGGLVLTRSRRAAASADRLTTRQQ</sequence>
<evidence type="ECO:0000256" key="1">
    <source>
        <dbReference type="SAM" id="Phobius"/>
    </source>
</evidence>
<evidence type="ECO:0000313" key="3">
    <source>
        <dbReference type="EMBL" id="SHN49703.1"/>
    </source>
</evidence>
<dbReference type="InterPro" id="IPR045770">
    <property type="entry name" value="DUF6223"/>
</dbReference>
<accession>A0A1M7RTW4</accession>
<keyword evidence="2" id="KW-0732">Signal</keyword>
<keyword evidence="1" id="KW-0472">Membrane</keyword>
<dbReference type="AlphaFoldDB" id="A0A1M7RTW4"/>
<feature type="chain" id="PRO_5039333947" description="Tryptophan-associated transmembrane protein (Trp_oprn_chp)" evidence="2">
    <location>
        <begin position="27"/>
        <end position="150"/>
    </location>
</feature>
<dbReference type="EMBL" id="FRDM01000001">
    <property type="protein sequence ID" value="SHN49703.1"/>
    <property type="molecule type" value="Genomic_DNA"/>
</dbReference>
<proteinExistence type="predicted"/>
<feature type="transmembrane region" description="Helical" evidence="1">
    <location>
        <begin position="45"/>
        <end position="66"/>
    </location>
</feature>
<dbReference type="Pfam" id="PF19733">
    <property type="entry name" value="DUF6223"/>
    <property type="match status" value="1"/>
</dbReference>
<organism evidence="3 4">
    <name type="scientific">Geodermatophilus obscurus</name>
    <dbReference type="NCBI Taxonomy" id="1861"/>
    <lineage>
        <taxon>Bacteria</taxon>
        <taxon>Bacillati</taxon>
        <taxon>Actinomycetota</taxon>
        <taxon>Actinomycetes</taxon>
        <taxon>Geodermatophilales</taxon>
        <taxon>Geodermatophilaceae</taxon>
        <taxon>Geodermatophilus</taxon>
    </lineage>
</organism>
<feature type="transmembrane region" description="Helical" evidence="1">
    <location>
        <begin position="78"/>
        <end position="99"/>
    </location>
</feature>
<gene>
    <name evidence="3" type="ORF">SAMN05660350_00108</name>
</gene>
<keyword evidence="1" id="KW-1133">Transmembrane helix</keyword>
<dbReference type="Proteomes" id="UP000184428">
    <property type="component" value="Unassembled WGS sequence"/>
</dbReference>
<evidence type="ECO:0000313" key="4">
    <source>
        <dbReference type="Proteomes" id="UP000184428"/>
    </source>
</evidence>
<evidence type="ECO:0008006" key="5">
    <source>
        <dbReference type="Google" id="ProtNLM"/>
    </source>
</evidence>